<dbReference type="SUPFAM" id="SSF53098">
    <property type="entry name" value="Ribonuclease H-like"/>
    <property type="match status" value="1"/>
</dbReference>
<evidence type="ECO:0000256" key="2">
    <source>
        <dbReference type="ARBA" id="ARBA00006357"/>
    </source>
</evidence>
<dbReference type="Proteomes" id="UP000194236">
    <property type="component" value="Unassembled WGS sequence"/>
</dbReference>
<evidence type="ECO:0000256" key="6">
    <source>
        <dbReference type="ARBA" id="ARBA00023242"/>
    </source>
</evidence>
<dbReference type="Gene3D" id="3.30.420.10">
    <property type="entry name" value="Ribonuclease H-like superfamily/Ribonuclease H"/>
    <property type="match status" value="1"/>
</dbReference>
<comment type="similarity">
    <text evidence="2">Belongs to the REXO1/REXO3 family.</text>
</comment>
<evidence type="ECO:0000313" key="9">
    <source>
        <dbReference type="Proteomes" id="UP000194236"/>
    </source>
</evidence>
<keyword evidence="6" id="KW-0539">Nucleus</keyword>
<feature type="domain" description="Exonuclease" evidence="7">
    <location>
        <begin position="69"/>
        <end position="211"/>
    </location>
</feature>
<dbReference type="InterPro" id="IPR013520">
    <property type="entry name" value="Ribonucl_H"/>
</dbReference>
<keyword evidence="4" id="KW-0378">Hydrolase</keyword>
<keyword evidence="5 8" id="KW-0269">Exonuclease</keyword>
<comment type="caution">
    <text evidence="8">The sequence shown here is derived from an EMBL/GenBank/DDBJ whole genome shotgun (WGS) entry which is preliminary data.</text>
</comment>
<evidence type="ECO:0000313" key="8">
    <source>
        <dbReference type="EMBL" id="OTF74194.1"/>
    </source>
</evidence>
<evidence type="ECO:0000256" key="4">
    <source>
        <dbReference type="ARBA" id="ARBA00022801"/>
    </source>
</evidence>
<dbReference type="InterPro" id="IPR047021">
    <property type="entry name" value="REXO1/3/4-like"/>
</dbReference>
<organism evidence="8 9">
    <name type="scientific">Euroglyphus maynei</name>
    <name type="common">Mayne's house dust mite</name>
    <dbReference type="NCBI Taxonomy" id="6958"/>
    <lineage>
        <taxon>Eukaryota</taxon>
        <taxon>Metazoa</taxon>
        <taxon>Ecdysozoa</taxon>
        <taxon>Arthropoda</taxon>
        <taxon>Chelicerata</taxon>
        <taxon>Arachnida</taxon>
        <taxon>Acari</taxon>
        <taxon>Acariformes</taxon>
        <taxon>Sarcoptiformes</taxon>
        <taxon>Astigmata</taxon>
        <taxon>Psoroptidia</taxon>
        <taxon>Analgoidea</taxon>
        <taxon>Pyroglyphidae</taxon>
        <taxon>Pyroglyphinae</taxon>
        <taxon>Euroglyphus</taxon>
    </lineage>
</organism>
<reference evidence="8 9" key="1">
    <citation type="submission" date="2017-03" db="EMBL/GenBank/DDBJ databases">
        <title>Genome Survey of Euroglyphus maynei.</title>
        <authorList>
            <person name="Arlian L.G."/>
            <person name="Morgan M.S."/>
            <person name="Rider S.D."/>
        </authorList>
    </citation>
    <scope>NUCLEOTIDE SEQUENCE [LARGE SCALE GENOMIC DNA]</scope>
    <source>
        <strain evidence="8">Arlian Lab</strain>
        <tissue evidence="8">Whole body</tissue>
    </source>
</reference>
<dbReference type="AlphaFoldDB" id="A0A1Y3B2B4"/>
<protein>
    <submittedName>
        <fullName evidence="8">RNA exonuclease T-like protein</fullName>
    </submittedName>
</protein>
<name>A0A1Y3B2B4_EURMA</name>
<proteinExistence type="inferred from homology"/>
<evidence type="ECO:0000256" key="1">
    <source>
        <dbReference type="ARBA" id="ARBA00004123"/>
    </source>
</evidence>
<sequence length="213" mass="24219">MESACVFHPKHAYNVRTNGRIERFYVCCNNEAGSVGCQSMEVHVTNGHQFIETRTGFCRTQSRPDETPKAYALDCEMCFTELAFEICRITIIDFDGEVIYDKLVKPAAKIIDYVTKYSGIKETDLIGVTNTLKDVQQDIIELISAETFIIGHGLDSDFRALKLLHNRIIDTAFLYPHNRGLPFKKSLKTLAVNHLNRIIQEDGKCFSCLFLID</sequence>
<dbReference type="InterPro" id="IPR012337">
    <property type="entry name" value="RNaseH-like_sf"/>
</dbReference>
<evidence type="ECO:0000259" key="7">
    <source>
        <dbReference type="SMART" id="SM00479"/>
    </source>
</evidence>
<dbReference type="PANTHER" id="PTHR12801:SF115">
    <property type="entry name" value="FI18136P1-RELATED"/>
    <property type="match status" value="1"/>
</dbReference>
<dbReference type="PANTHER" id="PTHR12801">
    <property type="entry name" value="RNA EXONUCLEASE REXO1 / RECO3 FAMILY MEMBER-RELATED"/>
    <property type="match status" value="1"/>
</dbReference>
<keyword evidence="9" id="KW-1185">Reference proteome</keyword>
<dbReference type="InterPro" id="IPR034922">
    <property type="entry name" value="REX1-like_exo"/>
</dbReference>
<dbReference type="InterPro" id="IPR036397">
    <property type="entry name" value="RNaseH_sf"/>
</dbReference>
<dbReference type="GO" id="GO:0003676">
    <property type="term" value="F:nucleic acid binding"/>
    <property type="evidence" value="ECO:0007669"/>
    <property type="project" value="InterPro"/>
</dbReference>
<dbReference type="GO" id="GO:0010629">
    <property type="term" value="P:negative regulation of gene expression"/>
    <property type="evidence" value="ECO:0007669"/>
    <property type="project" value="UniProtKB-ARBA"/>
</dbReference>
<evidence type="ECO:0000256" key="5">
    <source>
        <dbReference type="ARBA" id="ARBA00022839"/>
    </source>
</evidence>
<comment type="subcellular location">
    <subcellularLocation>
        <location evidence="1">Nucleus</location>
    </subcellularLocation>
</comment>
<dbReference type="CDD" id="cd06145">
    <property type="entry name" value="REX1_like"/>
    <property type="match status" value="1"/>
</dbReference>
<keyword evidence="3" id="KW-0540">Nuclease</keyword>
<dbReference type="SMART" id="SM00479">
    <property type="entry name" value="EXOIII"/>
    <property type="match status" value="1"/>
</dbReference>
<gene>
    <name evidence="8" type="ORF">BLA29_009201</name>
</gene>
<dbReference type="FunFam" id="3.30.420.10:FF:000031">
    <property type="entry name" value="RNA exonuclease 1"/>
    <property type="match status" value="1"/>
</dbReference>
<dbReference type="EMBL" id="MUJZ01048240">
    <property type="protein sequence ID" value="OTF74194.1"/>
    <property type="molecule type" value="Genomic_DNA"/>
</dbReference>
<dbReference type="GO" id="GO:0005634">
    <property type="term" value="C:nucleus"/>
    <property type="evidence" value="ECO:0007669"/>
    <property type="project" value="UniProtKB-SubCell"/>
</dbReference>
<accession>A0A1Y3B2B4</accession>
<dbReference type="OrthoDB" id="6482108at2759"/>
<evidence type="ECO:0000256" key="3">
    <source>
        <dbReference type="ARBA" id="ARBA00022722"/>
    </source>
</evidence>
<dbReference type="GO" id="GO:0004527">
    <property type="term" value="F:exonuclease activity"/>
    <property type="evidence" value="ECO:0007669"/>
    <property type="project" value="UniProtKB-KW"/>
</dbReference>